<dbReference type="SUPFAM" id="SSF52540">
    <property type="entry name" value="P-loop containing nucleoside triphosphate hydrolases"/>
    <property type="match status" value="1"/>
</dbReference>
<organism evidence="16 17">
    <name type="scientific">Fragariocoptes setiger</name>
    <dbReference type="NCBI Taxonomy" id="1670756"/>
    <lineage>
        <taxon>Eukaryota</taxon>
        <taxon>Metazoa</taxon>
        <taxon>Ecdysozoa</taxon>
        <taxon>Arthropoda</taxon>
        <taxon>Chelicerata</taxon>
        <taxon>Arachnida</taxon>
        <taxon>Acari</taxon>
        <taxon>Acariformes</taxon>
        <taxon>Trombidiformes</taxon>
        <taxon>Prostigmata</taxon>
        <taxon>Eupodina</taxon>
        <taxon>Eriophyoidea</taxon>
        <taxon>Phytoptidae</taxon>
        <taxon>Fragariocoptes</taxon>
    </lineage>
</organism>
<keyword evidence="4 13" id="KW-0812">Transmembrane</keyword>
<comment type="subcellular location">
    <subcellularLocation>
        <location evidence="1">Mitochondrion membrane</location>
        <topology evidence="1">Multi-pass membrane protein</topology>
    </subcellularLocation>
</comment>
<evidence type="ECO:0000256" key="5">
    <source>
        <dbReference type="ARBA" id="ARBA00022741"/>
    </source>
</evidence>
<comment type="similarity">
    <text evidence="12">Belongs to the CDP-alcohol phosphatidyltransferase class-I family.</text>
</comment>
<dbReference type="Pfam" id="PF07189">
    <property type="entry name" value="SF3b10"/>
    <property type="match status" value="1"/>
</dbReference>
<dbReference type="EMBL" id="JAIFTH010000142">
    <property type="protein sequence ID" value="KAG9510460.1"/>
    <property type="molecule type" value="Genomic_DNA"/>
</dbReference>
<keyword evidence="17" id="KW-1185">Reference proteome</keyword>
<feature type="domain" description="ABC transmembrane type-1" evidence="15">
    <location>
        <begin position="405"/>
        <end position="714"/>
    </location>
</feature>
<sequence>MSDQYNIYSQLEHLQSKHVGTGHPDMTKHQWATNIHRDTNSLYLGNPHMLSYIAIVENESMSRTTETLDTMYQHHLIEYRYLTDDQLKRLDNYKYHSIDTSPLSKYVMHPFWNKVVELVPMTVAPNVLTIAGFAFTLFNVALLSYYDYYFYASSDTHPEYAPVPNWVWLMCAINLFMAHTLDGIDGKQARRTKATGPLGELMDHGVDSWTACFIPLCVYSMFGRGDFSTNPIRILGLFWSVFLTFYLSHWEKYNTVSMLWAVFSRSNVVSQDPRLYYFTLGTIFSNIAMCNHFRINCFSLKSPIVDSSRQHLLRDEVDRILRSQLGQCHLLLAQHPPPSPFKACNKLQFRLHSIQRYSIRRCHSHAGANGNGNTPKQAVSNRQIITRMFMYIWPKDRPDIKRRVIIALGLMIAGKVISIQAPFMLKHVVDYLNDSSADLSTTAKGTNQSEKKLFNLDNAQQTVFTFACALILGYGAARAGSSLFNELRNSVFAKVATDSIRRVAVNVFSHLHCLDLNYHLNRQTGALSKSIDRGSRGINFMLTSLVFNVVPTIFEVALVSSILYYRCGGQFAVVTIGCISSYAAFTFAVTQWRTKFRIQMNKSDQQAGSRSIDSLINYETVKYFNNEKHESNRYEELLKEYQVASLKTSTSLAALNFGQQAIFSAGLTCIMVLAAEQIVKGQMSVGDLVMVNGLLFQLSQPLNFLGTVYREVRQSLIDMQSMFGLLNVEPSIKSKPNAPHLALTPATSSVVFDNVTFGYTPDRLVLDSMSFEVPSGKKIAIVGGSGCGKSTIVRLMYRFYDPTGGRVLVNGNDIRDVDVASLRRQIAVVPQDSVLFNETIEYNIHYGNFDATREQVNEASSMAELHDTILRWPRQYDTQVGERGLKLSGGEKQRVAIARAILKNSPILVFDEATSSLDSITEAKIMTALRRAVENRTSVRIAHRLGTVADADTILVLEHGKIVERGTHNELIGCPSTLYAHLWHQQQNHV</sequence>
<dbReference type="PANTHER" id="PTHR24221:SF402">
    <property type="entry name" value="IRON-SULFUR CLUSTERS TRANSPORTER ABCB7, MITOCHONDRIAL"/>
    <property type="match status" value="1"/>
</dbReference>
<evidence type="ECO:0000256" key="10">
    <source>
        <dbReference type="ARBA" id="ARBA00042945"/>
    </source>
</evidence>
<dbReference type="Pfam" id="PF01066">
    <property type="entry name" value="CDP-OH_P_transf"/>
    <property type="match status" value="1"/>
</dbReference>
<dbReference type="PROSITE" id="PS00379">
    <property type="entry name" value="CDP_ALCOHOL_P_TRANSF"/>
    <property type="match status" value="1"/>
</dbReference>
<evidence type="ECO:0000256" key="6">
    <source>
        <dbReference type="ARBA" id="ARBA00022840"/>
    </source>
</evidence>
<dbReference type="InterPro" id="IPR039421">
    <property type="entry name" value="Type_1_exporter"/>
</dbReference>
<dbReference type="Gene3D" id="1.20.120.1760">
    <property type="match status" value="1"/>
</dbReference>
<evidence type="ECO:0000256" key="12">
    <source>
        <dbReference type="RuleBase" id="RU003750"/>
    </source>
</evidence>
<dbReference type="SUPFAM" id="SSF90123">
    <property type="entry name" value="ABC transporter transmembrane region"/>
    <property type="match status" value="1"/>
</dbReference>
<evidence type="ECO:0000259" key="15">
    <source>
        <dbReference type="PROSITE" id="PS50929"/>
    </source>
</evidence>
<dbReference type="InterPro" id="IPR036640">
    <property type="entry name" value="ABC1_TM_sf"/>
</dbReference>
<dbReference type="InterPro" id="IPR003593">
    <property type="entry name" value="AAA+_ATPase"/>
</dbReference>
<evidence type="ECO:0000256" key="9">
    <source>
        <dbReference type="ARBA" id="ARBA00041016"/>
    </source>
</evidence>
<reference evidence="16 17" key="1">
    <citation type="submission" date="2020-10" db="EMBL/GenBank/DDBJ databases">
        <authorList>
            <person name="Klimov P.B."/>
            <person name="Dyachkov S.M."/>
            <person name="Chetverikov P.E."/>
        </authorList>
    </citation>
    <scope>NUCLEOTIDE SEQUENCE [LARGE SCALE GENOMIC DNA]</scope>
    <source>
        <strain evidence="16">BMOC 18-1129-001#AD2665</strain>
        <tissue evidence="16">Entire mites</tissue>
    </source>
</reference>
<evidence type="ECO:0000256" key="13">
    <source>
        <dbReference type="SAM" id="Phobius"/>
    </source>
</evidence>
<dbReference type="InterPro" id="IPR000462">
    <property type="entry name" value="CDP-OH_P_trans"/>
</dbReference>
<dbReference type="Proteomes" id="UP000825002">
    <property type="component" value="Unassembled WGS sequence"/>
</dbReference>
<keyword evidence="8 13" id="KW-0472">Membrane</keyword>
<proteinExistence type="inferred from homology"/>
<accession>A0ABQ7SAL5</accession>
<feature type="transmembrane region" description="Helical" evidence="13">
    <location>
        <begin position="127"/>
        <end position="146"/>
    </location>
</feature>
<feature type="non-terminal residue" evidence="16">
    <location>
        <position position="1"/>
    </location>
</feature>
<evidence type="ECO:0000313" key="16">
    <source>
        <dbReference type="EMBL" id="KAG9510460.1"/>
    </source>
</evidence>
<comment type="catalytic activity">
    <reaction evidence="11">
        <text>(glutathione)4[2Fe(III)-2S] cluster(in) + ATP + H2O = (glutathione)4[2Fe(III)-2S] cluster(out) + ADP + phosphate + H(+)</text>
        <dbReference type="Rhea" id="RHEA:67028"/>
        <dbReference type="ChEBI" id="CHEBI:15377"/>
        <dbReference type="ChEBI" id="CHEBI:15378"/>
        <dbReference type="ChEBI" id="CHEBI:30616"/>
        <dbReference type="ChEBI" id="CHEBI:43474"/>
        <dbReference type="ChEBI" id="CHEBI:167627"/>
        <dbReference type="ChEBI" id="CHEBI:456216"/>
    </reaction>
    <physiologicalReaction direction="left-to-right" evidence="11">
        <dbReference type="Rhea" id="RHEA:67029"/>
    </physiologicalReaction>
</comment>
<dbReference type="CDD" id="cd18582">
    <property type="entry name" value="ABC_6TM_ATM1_ABCB7"/>
    <property type="match status" value="1"/>
</dbReference>
<evidence type="ECO:0000256" key="4">
    <source>
        <dbReference type="ARBA" id="ARBA00022692"/>
    </source>
</evidence>
<feature type="transmembrane region" description="Helical" evidence="13">
    <location>
        <begin position="404"/>
        <end position="425"/>
    </location>
</feature>
<evidence type="ECO:0000313" key="17">
    <source>
        <dbReference type="Proteomes" id="UP000825002"/>
    </source>
</evidence>
<dbReference type="Gene3D" id="3.40.50.300">
    <property type="entry name" value="P-loop containing nucleotide triphosphate hydrolases"/>
    <property type="match status" value="1"/>
</dbReference>
<dbReference type="InterPro" id="IPR027417">
    <property type="entry name" value="P-loop_NTPase"/>
</dbReference>
<keyword evidence="2" id="KW-0813">Transport</keyword>
<dbReference type="InterPro" id="IPR017871">
    <property type="entry name" value="ABC_transporter-like_CS"/>
</dbReference>
<feature type="transmembrane region" description="Helical" evidence="13">
    <location>
        <begin position="571"/>
        <end position="592"/>
    </location>
</feature>
<dbReference type="Pfam" id="PF00005">
    <property type="entry name" value="ABC_tran"/>
    <property type="match status" value="1"/>
</dbReference>
<dbReference type="SMART" id="SM00382">
    <property type="entry name" value="AAA"/>
    <property type="match status" value="1"/>
</dbReference>
<protein>
    <recommendedName>
        <fullName evidence="9">Iron-sulfur clusters transporter ABCB7, mitochondrial</fullName>
    </recommendedName>
    <alternativeName>
        <fullName evidence="10">ATP-binding cassette sub-family B member 7, mitochondrial</fullName>
    </alternativeName>
</protein>
<evidence type="ECO:0000259" key="14">
    <source>
        <dbReference type="PROSITE" id="PS50893"/>
    </source>
</evidence>
<dbReference type="InterPro" id="IPR011527">
    <property type="entry name" value="ABC1_TM_dom"/>
</dbReference>
<feature type="domain" description="ABC transporter" evidence="14">
    <location>
        <begin position="750"/>
        <end position="984"/>
    </location>
</feature>
<dbReference type="GO" id="GO:0005524">
    <property type="term" value="F:ATP binding"/>
    <property type="evidence" value="ECO:0007669"/>
    <property type="project" value="UniProtKB-KW"/>
</dbReference>
<gene>
    <name evidence="16" type="primary">Abcb7</name>
    <name evidence="16" type="ORF">GZH46_00999</name>
</gene>
<keyword evidence="3 12" id="KW-0808">Transferase</keyword>
<keyword evidence="5" id="KW-0547">Nucleotide-binding</keyword>
<evidence type="ECO:0000256" key="1">
    <source>
        <dbReference type="ARBA" id="ARBA00004225"/>
    </source>
</evidence>
<dbReference type="InterPro" id="IPR048254">
    <property type="entry name" value="CDP_ALCOHOL_P_TRANSF_CS"/>
</dbReference>
<evidence type="ECO:0000256" key="11">
    <source>
        <dbReference type="ARBA" id="ARBA00048046"/>
    </source>
</evidence>
<evidence type="ECO:0000256" key="3">
    <source>
        <dbReference type="ARBA" id="ARBA00022679"/>
    </source>
</evidence>
<feature type="transmembrane region" description="Helical" evidence="13">
    <location>
        <begin position="459"/>
        <end position="477"/>
    </location>
</feature>
<dbReference type="PANTHER" id="PTHR24221">
    <property type="entry name" value="ATP-BINDING CASSETTE SUB-FAMILY B"/>
    <property type="match status" value="1"/>
</dbReference>
<dbReference type="InterPro" id="IPR009846">
    <property type="entry name" value="SF3b5/RDS3-10"/>
</dbReference>
<evidence type="ECO:0000256" key="8">
    <source>
        <dbReference type="ARBA" id="ARBA00023136"/>
    </source>
</evidence>
<dbReference type="Pfam" id="PF00664">
    <property type="entry name" value="ABC_membrane"/>
    <property type="match status" value="1"/>
</dbReference>
<keyword evidence="7 13" id="KW-1133">Transmembrane helix</keyword>
<evidence type="ECO:0000256" key="7">
    <source>
        <dbReference type="ARBA" id="ARBA00022989"/>
    </source>
</evidence>
<dbReference type="InterPro" id="IPR043130">
    <property type="entry name" value="CDP-OH_PTrfase_TM_dom"/>
</dbReference>
<dbReference type="PROSITE" id="PS00211">
    <property type="entry name" value="ABC_TRANSPORTER_1"/>
    <property type="match status" value="1"/>
</dbReference>
<dbReference type="PROSITE" id="PS50929">
    <property type="entry name" value="ABC_TM1F"/>
    <property type="match status" value="1"/>
</dbReference>
<dbReference type="Gene3D" id="1.20.1560.10">
    <property type="entry name" value="ABC transporter type 1, transmembrane domain"/>
    <property type="match status" value="1"/>
</dbReference>
<comment type="caution">
    <text evidence="16">The sequence shown here is derived from an EMBL/GenBank/DDBJ whole genome shotgun (WGS) entry which is preliminary data.</text>
</comment>
<dbReference type="PROSITE" id="PS50893">
    <property type="entry name" value="ABC_TRANSPORTER_2"/>
    <property type="match status" value="1"/>
</dbReference>
<feature type="transmembrane region" description="Helical" evidence="13">
    <location>
        <begin position="232"/>
        <end position="250"/>
    </location>
</feature>
<evidence type="ECO:0000256" key="2">
    <source>
        <dbReference type="ARBA" id="ARBA00022448"/>
    </source>
</evidence>
<feature type="transmembrane region" description="Helical" evidence="13">
    <location>
        <begin position="538"/>
        <end position="565"/>
    </location>
</feature>
<dbReference type="InterPro" id="IPR003439">
    <property type="entry name" value="ABC_transporter-like_ATP-bd"/>
</dbReference>
<name>A0ABQ7SAL5_9ACAR</name>
<keyword evidence="6 16" id="KW-0067">ATP-binding</keyword>